<proteinExistence type="predicted"/>
<dbReference type="OMA" id="HYFPTGS"/>
<feature type="transmembrane region" description="Helical" evidence="3">
    <location>
        <begin position="556"/>
        <end position="575"/>
    </location>
</feature>
<dbReference type="Ensembl" id="ENSEEET00000001667.2">
    <property type="protein sequence ID" value="ENSEEEP00000001632.2"/>
    <property type="gene ID" value="ENSEEEG00000026854.1"/>
</dbReference>
<keyword evidence="1" id="KW-0732">Signal</keyword>
<dbReference type="GO" id="GO:0004888">
    <property type="term" value="F:transmembrane signaling receptor activity"/>
    <property type="evidence" value="ECO:0007669"/>
    <property type="project" value="TreeGrafter"/>
</dbReference>
<protein>
    <recommendedName>
        <fullName evidence="4">Ig-like domain-containing protein</fullName>
    </recommendedName>
</protein>
<reference evidence="5" key="3">
    <citation type="submission" date="2020-05" db="EMBL/GenBank/DDBJ databases">
        <title>Electrophorus electricus (electric eel) genome, fEleEle1, primary haplotype.</title>
        <authorList>
            <person name="Myers G."/>
            <person name="Meyer A."/>
            <person name="Fedrigo O."/>
            <person name="Formenti G."/>
            <person name="Rhie A."/>
            <person name="Tracey A."/>
            <person name="Sims Y."/>
            <person name="Jarvis E.D."/>
        </authorList>
    </citation>
    <scope>NUCLEOTIDE SEQUENCE [LARGE SCALE GENOMIC DNA]</scope>
</reference>
<dbReference type="PROSITE" id="PS50835">
    <property type="entry name" value="IG_LIKE"/>
    <property type="match status" value="5"/>
</dbReference>
<dbReference type="GO" id="GO:0007166">
    <property type="term" value="P:cell surface receptor signaling pathway"/>
    <property type="evidence" value="ECO:0007669"/>
    <property type="project" value="TreeGrafter"/>
</dbReference>
<evidence type="ECO:0000256" key="2">
    <source>
        <dbReference type="ARBA" id="ARBA00023157"/>
    </source>
</evidence>
<dbReference type="GeneTree" id="ENSGT00940000162700"/>
<evidence type="ECO:0000256" key="1">
    <source>
        <dbReference type="ARBA" id="ARBA00022729"/>
    </source>
</evidence>
<organism evidence="5 6">
    <name type="scientific">Electrophorus electricus</name>
    <name type="common">Electric eel</name>
    <name type="synonym">Gymnotus electricus</name>
    <dbReference type="NCBI Taxonomy" id="8005"/>
    <lineage>
        <taxon>Eukaryota</taxon>
        <taxon>Metazoa</taxon>
        <taxon>Chordata</taxon>
        <taxon>Craniata</taxon>
        <taxon>Vertebrata</taxon>
        <taxon>Euteleostomi</taxon>
        <taxon>Actinopterygii</taxon>
        <taxon>Neopterygii</taxon>
        <taxon>Teleostei</taxon>
        <taxon>Ostariophysi</taxon>
        <taxon>Gymnotiformes</taxon>
        <taxon>Gymnotoidei</taxon>
        <taxon>Gymnotidae</taxon>
        <taxon>Electrophorus</taxon>
    </lineage>
</organism>
<reference evidence="6" key="2">
    <citation type="journal article" date="2017" name="Sci. Adv.">
        <title>A tail of two voltages: Proteomic comparison of the three electric organs of the electric eel.</title>
        <authorList>
            <person name="Traeger L.L."/>
            <person name="Sabat G."/>
            <person name="Barrett-Wilt G.A."/>
            <person name="Wells G.B."/>
            <person name="Sussman M.R."/>
        </authorList>
    </citation>
    <scope>NUCLEOTIDE SEQUENCE [LARGE SCALE GENOMIC DNA]</scope>
</reference>
<feature type="domain" description="Ig-like" evidence="4">
    <location>
        <begin position="5"/>
        <end position="85"/>
    </location>
</feature>
<keyword evidence="3" id="KW-0812">Transmembrane</keyword>
<keyword evidence="6" id="KW-1185">Reference proteome</keyword>
<dbReference type="InterPro" id="IPR003599">
    <property type="entry name" value="Ig_sub"/>
</dbReference>
<feature type="domain" description="Ig-like" evidence="4">
    <location>
        <begin position="283"/>
        <end position="367"/>
    </location>
</feature>
<reference evidence="6" key="1">
    <citation type="journal article" date="2014" name="Science">
        <title>Nonhuman genetics. Genomic basis for the convergent evolution of electric organs.</title>
        <authorList>
            <person name="Gallant J.R."/>
            <person name="Traeger L.L."/>
            <person name="Volkening J.D."/>
            <person name="Moffett H."/>
            <person name="Chen P.H."/>
            <person name="Novina C.D."/>
            <person name="Phillips G.N.Jr."/>
            <person name="Anand R."/>
            <person name="Wells G.B."/>
            <person name="Pinch M."/>
            <person name="Guth R."/>
            <person name="Unguez G.A."/>
            <person name="Albert J.S."/>
            <person name="Zakon H.H."/>
            <person name="Samanta M.P."/>
            <person name="Sussman M.R."/>
        </authorList>
    </citation>
    <scope>NUCLEOTIDE SEQUENCE [LARGE SCALE GENOMIC DNA]</scope>
</reference>
<evidence type="ECO:0000259" key="4">
    <source>
        <dbReference type="PROSITE" id="PS50835"/>
    </source>
</evidence>
<dbReference type="PANTHER" id="PTHR11481:SF64">
    <property type="entry name" value="FC RECEPTOR-LIKE PROTEIN 4"/>
    <property type="match status" value="1"/>
</dbReference>
<dbReference type="SMART" id="SM00409">
    <property type="entry name" value="IG"/>
    <property type="match status" value="6"/>
</dbReference>
<feature type="domain" description="Ig-like" evidence="4">
    <location>
        <begin position="460"/>
        <end position="548"/>
    </location>
</feature>
<sequence>RLYRPKATLTLQHDWTDVFKGQTVTFKCDILGSGHRVWTYNWYQNGDEDYPVHSAYGTNEYTFKVEENARFSCKGTRMTQEHQLSTEFSNTVTLNVMARPKAVASIKPDPQVFAGETATLRCDIEGRGVYRWQYSWTKEGSERTVSSEQEYSIGGVKDTHEGQYTCRGSETGGSRYSHTSDAVTLTVSGESKPKPTVKVKPQTSVYTGDTVTLSCEVQQSTGWMFLWYIYPQQPKSWTTVRKNNIMDVTVSEEATSEYGCGARRGQYYTHYSDVVKITAAGKPKAVASIKPDPQVFEGETVTLRCNIQRRGVSKWQYSWKKEGSLSPVSREQLYTISGAEESHTGNYTCRGTEAGGSHYSHTSDAVTLTVSGEYVSSLVSLIIIPNRTQHFSGHSLSLSCKDQRNSTTWRVMQYTQNRSLSNCPPGKGSVTRSTCNISSLSTAHTGVYWCQSKSLGSSKPVNITVHDGDVILDSPVHPVTEGDPLTLQCLLNKTPSNLIAYFYKDGSFIQDQTTGQITIHAISKSDEGLYHCEYPERRASPQSWVSVRAPFPVFRLLSSLLAASPYLLVSFVLAVKCYRFIS</sequence>
<evidence type="ECO:0000313" key="5">
    <source>
        <dbReference type="Ensembl" id="ENSEEEP00000001632.2"/>
    </source>
</evidence>
<dbReference type="InterPro" id="IPR003598">
    <property type="entry name" value="Ig_sub2"/>
</dbReference>
<dbReference type="SUPFAM" id="SSF48726">
    <property type="entry name" value="Immunoglobulin"/>
    <property type="match status" value="6"/>
</dbReference>
<accession>A0A4W4DR51</accession>
<dbReference type="FunFam" id="2.60.40.10:FF:001607">
    <property type="entry name" value="Leukocyte immune-type receptor TS32.15 L2.5a"/>
    <property type="match status" value="2"/>
</dbReference>
<dbReference type="GO" id="GO:0009897">
    <property type="term" value="C:external side of plasma membrane"/>
    <property type="evidence" value="ECO:0007669"/>
    <property type="project" value="TreeGrafter"/>
</dbReference>
<reference evidence="5" key="4">
    <citation type="submission" date="2025-08" db="UniProtKB">
        <authorList>
            <consortium name="Ensembl"/>
        </authorList>
    </citation>
    <scope>IDENTIFICATION</scope>
</reference>
<keyword evidence="3" id="KW-1133">Transmembrane helix</keyword>
<dbReference type="Pfam" id="PF13895">
    <property type="entry name" value="Ig_2"/>
    <property type="match status" value="3"/>
</dbReference>
<evidence type="ECO:0000313" key="6">
    <source>
        <dbReference type="Proteomes" id="UP000314983"/>
    </source>
</evidence>
<evidence type="ECO:0000256" key="3">
    <source>
        <dbReference type="SAM" id="Phobius"/>
    </source>
</evidence>
<dbReference type="AlphaFoldDB" id="A0A4W4DR51"/>
<dbReference type="InterPro" id="IPR050488">
    <property type="entry name" value="Ig_Fc_receptor"/>
</dbReference>
<name>A0A4W4DR51_ELEEL</name>
<keyword evidence="2" id="KW-1015">Disulfide bond</keyword>
<dbReference type="InterPro" id="IPR007110">
    <property type="entry name" value="Ig-like_dom"/>
</dbReference>
<keyword evidence="3" id="KW-0472">Membrane</keyword>
<dbReference type="Gene3D" id="2.60.40.10">
    <property type="entry name" value="Immunoglobulins"/>
    <property type="match status" value="6"/>
</dbReference>
<dbReference type="SMART" id="SM00408">
    <property type="entry name" value="IGc2"/>
    <property type="match status" value="4"/>
</dbReference>
<feature type="domain" description="Ig-like" evidence="4">
    <location>
        <begin position="100"/>
        <end position="184"/>
    </location>
</feature>
<dbReference type="Proteomes" id="UP000314983">
    <property type="component" value="Chromosome 19"/>
</dbReference>
<dbReference type="InterPro" id="IPR036179">
    <property type="entry name" value="Ig-like_dom_sf"/>
</dbReference>
<feature type="domain" description="Ig-like" evidence="4">
    <location>
        <begin position="195"/>
        <end position="278"/>
    </location>
</feature>
<dbReference type="GO" id="GO:0006955">
    <property type="term" value="P:immune response"/>
    <property type="evidence" value="ECO:0007669"/>
    <property type="project" value="TreeGrafter"/>
</dbReference>
<dbReference type="PANTHER" id="PTHR11481">
    <property type="entry name" value="IMMUNOGLOBULIN FC RECEPTOR"/>
    <property type="match status" value="1"/>
</dbReference>
<dbReference type="InterPro" id="IPR013783">
    <property type="entry name" value="Ig-like_fold"/>
</dbReference>
<reference evidence="5" key="5">
    <citation type="submission" date="2025-09" db="UniProtKB">
        <authorList>
            <consortium name="Ensembl"/>
        </authorList>
    </citation>
    <scope>IDENTIFICATION</scope>
</reference>